<keyword evidence="2" id="KW-0805">Transcription regulation</keyword>
<evidence type="ECO:0000313" key="5">
    <source>
        <dbReference type="EMBL" id="KAG9342663.1"/>
    </source>
</evidence>
<dbReference type="GO" id="GO:2000036">
    <property type="term" value="P:regulation of stem cell population maintenance"/>
    <property type="evidence" value="ECO:0007669"/>
    <property type="project" value="UniProtKB-ARBA"/>
</dbReference>
<organism evidence="5 6">
    <name type="scientific">Albula glossodonta</name>
    <name type="common">roundjaw bonefish</name>
    <dbReference type="NCBI Taxonomy" id="121402"/>
    <lineage>
        <taxon>Eukaryota</taxon>
        <taxon>Metazoa</taxon>
        <taxon>Chordata</taxon>
        <taxon>Craniata</taxon>
        <taxon>Vertebrata</taxon>
        <taxon>Euteleostomi</taxon>
        <taxon>Actinopterygii</taxon>
        <taxon>Neopterygii</taxon>
        <taxon>Teleostei</taxon>
        <taxon>Albuliformes</taxon>
        <taxon>Albulidae</taxon>
        <taxon>Albula</taxon>
    </lineage>
</organism>
<protein>
    <recommendedName>
        <fullName evidence="4">NOT2/NOT3/NOT5 C-terminal domain-containing protein</fullName>
    </recommendedName>
</protein>
<evidence type="ECO:0000256" key="3">
    <source>
        <dbReference type="ARBA" id="ARBA00023163"/>
    </source>
</evidence>
<evidence type="ECO:0000259" key="4">
    <source>
        <dbReference type="Pfam" id="PF04153"/>
    </source>
</evidence>
<proteinExistence type="inferred from homology"/>
<evidence type="ECO:0000256" key="1">
    <source>
        <dbReference type="ARBA" id="ARBA00007682"/>
    </source>
</evidence>
<comment type="caution">
    <text evidence="5">The sequence shown here is derived from an EMBL/GenBank/DDBJ whole genome shotgun (WGS) entry which is preliminary data.</text>
</comment>
<dbReference type="InterPro" id="IPR038635">
    <property type="entry name" value="CCR4-NOT_su2/3/5_C_sf"/>
</dbReference>
<reference evidence="5" key="1">
    <citation type="thesis" date="2021" institute="BYU ScholarsArchive" country="Provo, UT, USA">
        <title>Applications of and Algorithms for Genome Assembly and Genomic Analyses with an Emphasis on Marine Teleosts.</title>
        <authorList>
            <person name="Pickett B.D."/>
        </authorList>
    </citation>
    <scope>NUCLEOTIDE SEQUENCE</scope>
    <source>
        <strain evidence="5">HI-2016</strain>
    </source>
</reference>
<dbReference type="EMBL" id="JAFBMS010000027">
    <property type="protein sequence ID" value="KAG9342663.1"/>
    <property type="molecule type" value="Genomic_DNA"/>
</dbReference>
<dbReference type="GO" id="GO:0030015">
    <property type="term" value="C:CCR4-NOT core complex"/>
    <property type="evidence" value="ECO:0007669"/>
    <property type="project" value="InterPro"/>
</dbReference>
<dbReference type="Pfam" id="PF04153">
    <property type="entry name" value="NOT2_3_5_C"/>
    <property type="match status" value="1"/>
</dbReference>
<sequence>MHLTAETYGKWSPRLITQFRRNLYPKFASPWASAPCRPQDIGKSLTPQRNRTQGQNFHVPSEYLTNIHIRDKLAAIKLSRYGEDLLFYLYYMNGGDLLQLLAAVELFNRDWRYHKEERVWITRAPGMDPTLKTNTYERGTYYFFDCLNWRKVAKEFHLEYEKLEERPHVPSTFNYNPAQQAF</sequence>
<dbReference type="PANTHER" id="PTHR23326">
    <property type="entry name" value="CCR4 NOT-RELATED"/>
    <property type="match status" value="1"/>
</dbReference>
<comment type="similarity">
    <text evidence="1">Belongs to the CNOT2/3/5 family.</text>
</comment>
<feature type="domain" description="NOT2/NOT3/NOT5 C-terminal" evidence="4">
    <location>
        <begin position="48"/>
        <end position="163"/>
    </location>
</feature>
<keyword evidence="3" id="KW-0804">Transcription</keyword>
<dbReference type="AlphaFoldDB" id="A0A8T2NP85"/>
<dbReference type="InterPro" id="IPR007282">
    <property type="entry name" value="NOT2/3/5_C"/>
</dbReference>
<dbReference type="GO" id="GO:0006355">
    <property type="term" value="P:regulation of DNA-templated transcription"/>
    <property type="evidence" value="ECO:0007669"/>
    <property type="project" value="InterPro"/>
</dbReference>
<dbReference type="InterPro" id="IPR040168">
    <property type="entry name" value="Not2/3/5"/>
</dbReference>
<keyword evidence="6" id="KW-1185">Reference proteome</keyword>
<evidence type="ECO:0000313" key="6">
    <source>
        <dbReference type="Proteomes" id="UP000824540"/>
    </source>
</evidence>
<dbReference type="OrthoDB" id="25391at2759"/>
<gene>
    <name evidence="5" type="ORF">JZ751_016100</name>
</gene>
<dbReference type="Gene3D" id="2.30.30.1020">
    <property type="entry name" value="CCR4-NOT complex subunit 2/3/5, C-terminal domain"/>
    <property type="match status" value="1"/>
</dbReference>
<accession>A0A8T2NP85</accession>
<name>A0A8T2NP85_9TELE</name>
<evidence type="ECO:0000256" key="2">
    <source>
        <dbReference type="ARBA" id="ARBA00023015"/>
    </source>
</evidence>
<dbReference type="Proteomes" id="UP000824540">
    <property type="component" value="Unassembled WGS sequence"/>
</dbReference>